<dbReference type="OrthoDB" id="9811054at2"/>
<comment type="caution">
    <text evidence="1">The sequence shown here is derived from an EMBL/GenBank/DDBJ whole genome shotgun (WGS) entry which is preliminary data.</text>
</comment>
<protein>
    <submittedName>
        <fullName evidence="1">Usg</fullName>
    </submittedName>
</protein>
<organism evidence="1 2">
    <name type="scientific">Methylobacterium variabile</name>
    <dbReference type="NCBI Taxonomy" id="298794"/>
    <lineage>
        <taxon>Bacteria</taxon>
        <taxon>Pseudomonadati</taxon>
        <taxon>Pseudomonadota</taxon>
        <taxon>Alphaproteobacteria</taxon>
        <taxon>Hyphomicrobiales</taxon>
        <taxon>Methylobacteriaceae</taxon>
        <taxon>Methylobacterium</taxon>
    </lineage>
</organism>
<sequence length="89" mass="10303">MVSKEFMRQIEGYGLTTAHILYRIPDHPGVLQTFVWQDYDLAPRFPVLTGFLDFWKRELEGPLHSVRVAHSQLIKPAEFRAVNGVLTLH</sequence>
<dbReference type="InterPro" id="IPR009354">
    <property type="entry name" value="Usg"/>
</dbReference>
<accession>A0A0J6T9B3</accession>
<dbReference type="Pfam" id="PF06233">
    <property type="entry name" value="Usg"/>
    <property type="match status" value="1"/>
</dbReference>
<evidence type="ECO:0000313" key="1">
    <source>
        <dbReference type="EMBL" id="KMO42133.1"/>
    </source>
</evidence>
<dbReference type="RefSeq" id="WP_048442833.1">
    <property type="nucleotide sequence ID" value="NZ_LABY01000023.1"/>
</dbReference>
<dbReference type="Proteomes" id="UP000035955">
    <property type="component" value="Unassembled WGS sequence"/>
</dbReference>
<name>A0A0J6T9B3_9HYPH</name>
<dbReference type="PATRIC" id="fig|298794.3.peg.3580"/>
<evidence type="ECO:0000313" key="2">
    <source>
        <dbReference type="Proteomes" id="UP000035955"/>
    </source>
</evidence>
<reference evidence="1 2" key="1">
    <citation type="submission" date="2015-03" db="EMBL/GenBank/DDBJ databases">
        <title>Genome sequencing of Methylobacterium variabile DSM 16961.</title>
        <authorList>
            <person name="Chaudhry V."/>
            <person name="Patil P.B."/>
        </authorList>
    </citation>
    <scope>NUCLEOTIDE SEQUENCE [LARGE SCALE GENOMIC DNA]</scope>
    <source>
        <strain evidence="1 2">DSM 16961</strain>
    </source>
</reference>
<dbReference type="AlphaFoldDB" id="A0A0J6T9B3"/>
<gene>
    <name evidence="1" type="ORF">VQ02_03805</name>
</gene>
<dbReference type="EMBL" id="LABY01000023">
    <property type="protein sequence ID" value="KMO42133.1"/>
    <property type="molecule type" value="Genomic_DNA"/>
</dbReference>
<proteinExistence type="predicted"/>
<keyword evidence="2" id="KW-1185">Reference proteome</keyword>